<dbReference type="Gene3D" id="3.40.50.300">
    <property type="entry name" value="P-loop containing nucleotide triphosphate hydrolases"/>
    <property type="match status" value="1"/>
</dbReference>
<name>A0ABP7VF32_9ACTN</name>
<dbReference type="SUPFAM" id="SSF52540">
    <property type="entry name" value="P-loop containing nucleoside triphosphate hydrolases"/>
    <property type="match status" value="1"/>
</dbReference>
<dbReference type="EMBL" id="BAAAZG010000010">
    <property type="protein sequence ID" value="GAA4065993.1"/>
    <property type="molecule type" value="Genomic_DNA"/>
</dbReference>
<dbReference type="PANTHER" id="PTHR43384:SF6">
    <property type="entry name" value="SEPTUM SITE-DETERMINING PROTEIN MIND HOMOLOG, CHLOROPLASTIC"/>
    <property type="match status" value="1"/>
</dbReference>
<evidence type="ECO:0000256" key="2">
    <source>
        <dbReference type="ARBA" id="ARBA00022840"/>
    </source>
</evidence>
<evidence type="ECO:0000256" key="1">
    <source>
        <dbReference type="ARBA" id="ARBA00022741"/>
    </source>
</evidence>
<dbReference type="InterPro" id="IPR050625">
    <property type="entry name" value="ParA/MinD_ATPase"/>
</dbReference>
<dbReference type="InterPro" id="IPR001789">
    <property type="entry name" value="Sig_transdc_resp-reg_receiver"/>
</dbReference>
<evidence type="ECO:0000313" key="5">
    <source>
        <dbReference type="EMBL" id="GAA4065993.1"/>
    </source>
</evidence>
<dbReference type="SUPFAM" id="SSF52172">
    <property type="entry name" value="CheY-like"/>
    <property type="match status" value="1"/>
</dbReference>
<evidence type="ECO:0000259" key="4">
    <source>
        <dbReference type="PROSITE" id="PS50110"/>
    </source>
</evidence>
<evidence type="ECO:0000313" key="6">
    <source>
        <dbReference type="Proteomes" id="UP001500683"/>
    </source>
</evidence>
<keyword evidence="1" id="KW-0547">Nucleotide-binding</keyword>
<gene>
    <name evidence="5" type="ORF">GCM10022214_20260</name>
</gene>
<dbReference type="InterPro" id="IPR025669">
    <property type="entry name" value="AAA_dom"/>
</dbReference>
<feature type="modified residue" description="4-aspartylphosphate" evidence="3">
    <location>
        <position position="56"/>
    </location>
</feature>
<dbReference type="Gene3D" id="3.40.50.2300">
    <property type="match status" value="1"/>
</dbReference>
<keyword evidence="2" id="KW-0067">ATP-binding</keyword>
<dbReference type="InterPro" id="IPR011006">
    <property type="entry name" value="CheY-like_superfamily"/>
</dbReference>
<accession>A0ABP7VF32</accession>
<feature type="domain" description="Response regulatory" evidence="4">
    <location>
        <begin position="4"/>
        <end position="121"/>
    </location>
</feature>
<dbReference type="Pfam" id="PF13614">
    <property type="entry name" value="AAA_31"/>
    <property type="match status" value="1"/>
</dbReference>
<keyword evidence="3" id="KW-0597">Phosphoprotein</keyword>
<dbReference type="RefSeq" id="WP_344944221.1">
    <property type="nucleotide sequence ID" value="NZ_BAAAZG010000010.1"/>
</dbReference>
<proteinExistence type="predicted"/>
<dbReference type="InterPro" id="IPR027417">
    <property type="entry name" value="P-loop_NTPase"/>
</dbReference>
<keyword evidence="6" id="KW-1185">Reference proteome</keyword>
<evidence type="ECO:0000256" key="3">
    <source>
        <dbReference type="PROSITE-ProRule" id="PRU00169"/>
    </source>
</evidence>
<comment type="caution">
    <text evidence="5">The sequence shown here is derived from an EMBL/GenBank/DDBJ whole genome shotgun (WGS) entry which is preliminary data.</text>
</comment>
<protein>
    <submittedName>
        <fullName evidence="5">AAA family ATPase</fullName>
    </submittedName>
</protein>
<organism evidence="5 6">
    <name type="scientific">Actinomadura miaoliensis</name>
    <dbReference type="NCBI Taxonomy" id="430685"/>
    <lineage>
        <taxon>Bacteria</taxon>
        <taxon>Bacillati</taxon>
        <taxon>Actinomycetota</taxon>
        <taxon>Actinomycetes</taxon>
        <taxon>Streptosporangiales</taxon>
        <taxon>Thermomonosporaceae</taxon>
        <taxon>Actinomadura</taxon>
    </lineage>
</organism>
<reference evidence="6" key="1">
    <citation type="journal article" date="2019" name="Int. J. Syst. Evol. Microbiol.">
        <title>The Global Catalogue of Microorganisms (GCM) 10K type strain sequencing project: providing services to taxonomists for standard genome sequencing and annotation.</title>
        <authorList>
            <consortium name="The Broad Institute Genomics Platform"/>
            <consortium name="The Broad Institute Genome Sequencing Center for Infectious Disease"/>
            <person name="Wu L."/>
            <person name="Ma J."/>
        </authorList>
    </citation>
    <scope>NUCLEOTIDE SEQUENCE [LARGE SCALE GENOMIC DNA]</scope>
    <source>
        <strain evidence="6">JCM 16702</strain>
    </source>
</reference>
<sequence length="404" mass="43076">MSIQVLVGTGDQALSTQLRTMIAELAEVQLLGVENNSTDLLGIVSTHHEVDIVLLDENIGPQPGHDLIRDIALRTPHVAVVLVSEQLGEEVLSRALEVGARGVLGRSPSLEELSARLDTVAEWSRRMRDLLGTGRAAGPELGGRRGRVIALAGAKGGTGATTIAVQLALGAARAGRSVCLVDMDLQTGDVATYLDMVHRRSVADLVGVASEITGAVLADVLFIHEAGPHVLLAPQEGERAEDVTSSAARQILGVLRSRYEVIIVDCGAFMTEGSVTAIEIADRAVITVTPDLPCLRAAKRMSHLWRRLDVRKPEDVSIVLTRQSRKNEIQPDFAARILGMTPLRTTVPPAFRALEKAVNNGAPIRVEHDGFRTAMRQLGEELGVLPVAAAEPRGGPKKAKAEAV</sequence>
<dbReference type="PROSITE" id="PS50110">
    <property type="entry name" value="RESPONSE_REGULATORY"/>
    <property type="match status" value="1"/>
</dbReference>
<dbReference type="Proteomes" id="UP001500683">
    <property type="component" value="Unassembled WGS sequence"/>
</dbReference>
<dbReference type="Pfam" id="PF00072">
    <property type="entry name" value="Response_reg"/>
    <property type="match status" value="1"/>
</dbReference>
<dbReference type="PANTHER" id="PTHR43384">
    <property type="entry name" value="SEPTUM SITE-DETERMINING PROTEIN MIND HOMOLOG, CHLOROPLASTIC-RELATED"/>
    <property type="match status" value="1"/>
</dbReference>